<keyword evidence="1" id="KW-0732">Signal</keyword>
<dbReference type="Proteomes" id="UP000193144">
    <property type="component" value="Unassembled WGS sequence"/>
</dbReference>
<accession>A0A1Y2A6W5</accession>
<sequence>MRSLALFLSSLTLFIPAIAESNTLQFPNQLHDGPISAQFSSIGGNIDASKISPAVNSSTYEWWYFDVASTSSTNETITIVFFERGPTGFLGNVSAASPLSVQVTGTLKNGSTYGVQAQVSPNASAVINTSDDSIYGDWQMTGFGFSGTQGGTKYVVSINNAEHDIFGSITFESTAPGHLPCGTNTSLGETELITPHVGWSNILPGAHATVSLTLRGSPISFTGVGYHDKNWGDVPFASIVQNWYWGHAHLGPYTLVWFDAMHRGGQEYVSGYVSKNGVVQMASCEPGRHQVRPWGENGMYPPTDSTGRAQGLGIRYTLDDGEVMSVNLTTGTPQLEFGNYARYIATLEGEVSGPHGGKYSGTGMWELFKF</sequence>
<evidence type="ECO:0000259" key="3">
    <source>
        <dbReference type="Pfam" id="PF25581"/>
    </source>
</evidence>
<gene>
    <name evidence="4" type="ORF">BCR34DRAFT_596470</name>
</gene>
<evidence type="ECO:0008006" key="6">
    <source>
        <dbReference type="Google" id="ProtNLM"/>
    </source>
</evidence>
<dbReference type="EMBL" id="MCFA01000008">
    <property type="protein sequence ID" value="ORY18248.1"/>
    <property type="molecule type" value="Genomic_DNA"/>
</dbReference>
<dbReference type="Pfam" id="PF24137">
    <property type="entry name" value="DA_N"/>
    <property type="match status" value="1"/>
</dbReference>
<dbReference type="InterPro" id="IPR056402">
    <property type="entry name" value="DA_N"/>
</dbReference>
<dbReference type="AlphaFoldDB" id="A0A1Y2A6W5"/>
<feature type="domain" description="AsqO/PenF-like C-terminal" evidence="3">
    <location>
        <begin position="238"/>
        <end position="369"/>
    </location>
</feature>
<feature type="signal peptide" evidence="1">
    <location>
        <begin position="1"/>
        <end position="19"/>
    </location>
</feature>
<dbReference type="OrthoDB" id="3914164at2759"/>
<evidence type="ECO:0000313" key="5">
    <source>
        <dbReference type="Proteomes" id="UP000193144"/>
    </source>
</evidence>
<reference evidence="4 5" key="1">
    <citation type="submission" date="2016-07" db="EMBL/GenBank/DDBJ databases">
        <title>Pervasive Adenine N6-methylation of Active Genes in Fungi.</title>
        <authorList>
            <consortium name="DOE Joint Genome Institute"/>
            <person name="Mondo S.J."/>
            <person name="Dannebaum R.O."/>
            <person name="Kuo R.C."/>
            <person name="Labutti K."/>
            <person name="Haridas S."/>
            <person name="Kuo A."/>
            <person name="Salamov A."/>
            <person name="Ahrendt S.R."/>
            <person name="Lipzen A."/>
            <person name="Sullivan W."/>
            <person name="Andreopoulos W.B."/>
            <person name="Clum A."/>
            <person name="Lindquist E."/>
            <person name="Daum C."/>
            <person name="Ramamoorthy G.K."/>
            <person name="Gryganskyi A."/>
            <person name="Culley D."/>
            <person name="Magnuson J.K."/>
            <person name="James T.Y."/>
            <person name="O'Malley M.A."/>
            <person name="Stajich J.E."/>
            <person name="Spatafora J.W."/>
            <person name="Visel A."/>
            <person name="Grigoriev I.V."/>
        </authorList>
    </citation>
    <scope>NUCLEOTIDE SEQUENCE [LARGE SCALE GENOMIC DNA]</scope>
    <source>
        <strain evidence="4 5">CBS 115471</strain>
    </source>
</reference>
<evidence type="ECO:0000256" key="1">
    <source>
        <dbReference type="SAM" id="SignalP"/>
    </source>
</evidence>
<comment type="caution">
    <text evidence="4">The sequence shown here is derived from an EMBL/GenBank/DDBJ whole genome shotgun (WGS) entry which is preliminary data.</text>
</comment>
<feature type="chain" id="PRO_5012440647" description="Hydroxyneurosporene synthase" evidence="1">
    <location>
        <begin position="20"/>
        <end position="370"/>
    </location>
</feature>
<evidence type="ECO:0000313" key="4">
    <source>
        <dbReference type="EMBL" id="ORY18248.1"/>
    </source>
</evidence>
<organism evidence="4 5">
    <name type="scientific">Clohesyomyces aquaticus</name>
    <dbReference type="NCBI Taxonomy" id="1231657"/>
    <lineage>
        <taxon>Eukaryota</taxon>
        <taxon>Fungi</taxon>
        <taxon>Dikarya</taxon>
        <taxon>Ascomycota</taxon>
        <taxon>Pezizomycotina</taxon>
        <taxon>Dothideomycetes</taxon>
        <taxon>Pleosporomycetidae</taxon>
        <taxon>Pleosporales</taxon>
        <taxon>Lindgomycetaceae</taxon>
        <taxon>Clohesyomyces</taxon>
    </lineage>
</organism>
<name>A0A1Y2A6W5_9PLEO</name>
<keyword evidence="5" id="KW-1185">Reference proteome</keyword>
<evidence type="ECO:0000259" key="2">
    <source>
        <dbReference type="Pfam" id="PF24137"/>
    </source>
</evidence>
<proteinExistence type="predicted"/>
<dbReference type="STRING" id="1231657.A0A1Y2A6W5"/>
<feature type="domain" description="Diels-Alderase N-terminal" evidence="2">
    <location>
        <begin position="22"/>
        <end position="231"/>
    </location>
</feature>
<dbReference type="InterPro" id="IPR057722">
    <property type="entry name" value="AsqO/PenF-like_C"/>
</dbReference>
<protein>
    <recommendedName>
        <fullName evidence="6">Hydroxyneurosporene synthase</fullName>
    </recommendedName>
</protein>
<dbReference type="SUPFAM" id="SSF159245">
    <property type="entry name" value="AttH-like"/>
    <property type="match status" value="1"/>
</dbReference>
<dbReference type="Pfam" id="PF25581">
    <property type="entry name" value="AsqO_C"/>
    <property type="match status" value="1"/>
</dbReference>